<feature type="compositionally biased region" description="Basic and acidic residues" evidence="1">
    <location>
        <begin position="17"/>
        <end position="38"/>
    </location>
</feature>
<dbReference type="PANTHER" id="PTHR28027:SF2">
    <property type="entry name" value="TRANSCRIPTIONAL REGULATOR MIT1"/>
    <property type="match status" value="1"/>
</dbReference>
<feature type="region of interest" description="Disordered" evidence="1">
    <location>
        <begin position="16"/>
        <end position="39"/>
    </location>
</feature>
<organism evidence="2 3">
    <name type="scientific">Somion occarium</name>
    <dbReference type="NCBI Taxonomy" id="3059160"/>
    <lineage>
        <taxon>Eukaryota</taxon>
        <taxon>Fungi</taxon>
        <taxon>Dikarya</taxon>
        <taxon>Basidiomycota</taxon>
        <taxon>Agaricomycotina</taxon>
        <taxon>Agaricomycetes</taxon>
        <taxon>Polyporales</taxon>
        <taxon>Cerrenaceae</taxon>
        <taxon>Somion</taxon>
    </lineage>
</organism>
<feature type="region of interest" description="Disordered" evidence="1">
    <location>
        <begin position="418"/>
        <end position="464"/>
    </location>
</feature>
<feature type="region of interest" description="Disordered" evidence="1">
    <location>
        <begin position="244"/>
        <end position="315"/>
    </location>
</feature>
<dbReference type="Pfam" id="PF09729">
    <property type="entry name" value="Gti1_Pac2"/>
    <property type="match status" value="2"/>
</dbReference>
<dbReference type="InterPro" id="IPR018608">
    <property type="entry name" value="Gti1/Pac2"/>
</dbReference>
<evidence type="ECO:0000313" key="2">
    <source>
        <dbReference type="EMBL" id="CAL1716129.1"/>
    </source>
</evidence>
<reference evidence="3" key="1">
    <citation type="submission" date="2024-04" db="EMBL/GenBank/DDBJ databases">
        <authorList>
            <person name="Shaw F."/>
            <person name="Minotto A."/>
        </authorList>
    </citation>
    <scope>NUCLEOTIDE SEQUENCE [LARGE SCALE GENOMIC DNA]</scope>
</reference>
<evidence type="ECO:0000256" key="1">
    <source>
        <dbReference type="SAM" id="MobiDB-lite"/>
    </source>
</evidence>
<feature type="compositionally biased region" description="Polar residues" evidence="1">
    <location>
        <begin position="379"/>
        <end position="391"/>
    </location>
</feature>
<feature type="region of interest" description="Disordered" evidence="1">
    <location>
        <begin position="378"/>
        <end position="398"/>
    </location>
</feature>
<feature type="compositionally biased region" description="Polar residues" evidence="1">
    <location>
        <begin position="249"/>
        <end position="260"/>
    </location>
</feature>
<protein>
    <submittedName>
        <fullName evidence="2">Uncharacterized protein</fullName>
    </submittedName>
</protein>
<proteinExistence type="predicted"/>
<feature type="compositionally biased region" description="Low complexity" evidence="1">
    <location>
        <begin position="423"/>
        <end position="435"/>
    </location>
</feature>
<gene>
    <name evidence="2" type="ORF">GFSPODELE1_LOCUS10600</name>
</gene>
<feature type="compositionally biased region" description="Polar residues" evidence="1">
    <location>
        <begin position="267"/>
        <end position="289"/>
    </location>
</feature>
<evidence type="ECO:0000313" key="3">
    <source>
        <dbReference type="Proteomes" id="UP001497453"/>
    </source>
</evidence>
<keyword evidence="3" id="KW-1185">Reference proteome</keyword>
<sequence>MCVKKWGLCDNLKNKPLRSDDGSPPGHEKRAQEARTTARGDNINASNSCSLLGTIQPFFGYVETTGDALRLIQAARCGLIPRVTRRLNELERRAMIRSGAVFVFSVDESGIKRWTEGLQWSPSRIAGNFLVYREVTERAGGRGAGRSGKPDGLRVDTQGAIKPKGLTKKTITIKIQGSDHHLICYFTPEDVESGCLQRPCSRQDIMSLEIPQELVQSTNFRYPPKIETGPDGKLIRIFDSDESAHLTDRSSGSPVDSTRSGLPRSRGSPTSYGLPSPTSADELYSSSPIGSRHYGTSYAPAVQHSRSEPVPPTSAAMNSHAMHAYYTPPLSSHQLPSQPATTEWQSSQYLYDSPTETSSPMSLSYSPEANHAYFHPTAVHQQSSWDQQTSIPPHVEGYSSLNAGHALSTHTLDAAMGAVHGQPPTTVSSLPSSTSHNLGLPTIRRREHMRTRSGPSTWLLDHHSSTPTQYRVSASMQGLSGYHQSVAQTSAFQMGPSRDAEARGYGNCVRH</sequence>
<accession>A0ABP1EA96</accession>
<name>A0ABP1EA96_9APHY</name>
<dbReference type="Proteomes" id="UP001497453">
    <property type="component" value="Chromosome 9"/>
</dbReference>
<dbReference type="EMBL" id="OZ037952">
    <property type="protein sequence ID" value="CAL1716129.1"/>
    <property type="molecule type" value="Genomic_DNA"/>
</dbReference>
<dbReference type="PANTHER" id="PTHR28027">
    <property type="entry name" value="TRANSCRIPTIONAL REGULATOR MIT1"/>
    <property type="match status" value="1"/>
</dbReference>